<name>A0ABP9A702_9PSEU</name>
<gene>
    <name evidence="2" type="primary">fdrA</name>
    <name evidence="2" type="ORF">GCM10023200_05020</name>
</gene>
<evidence type="ECO:0000313" key="2">
    <source>
        <dbReference type="EMBL" id="GAA4775460.1"/>
    </source>
</evidence>
<dbReference type="InterPro" id="IPR005811">
    <property type="entry name" value="SUCC_ACL_C"/>
</dbReference>
<dbReference type="Pfam" id="PF00549">
    <property type="entry name" value="Ligase_CoA"/>
    <property type="match status" value="1"/>
</dbReference>
<dbReference type="EMBL" id="BAABHO010000003">
    <property type="protein sequence ID" value="GAA4775460.1"/>
    <property type="molecule type" value="Genomic_DNA"/>
</dbReference>
<reference evidence="3" key="1">
    <citation type="journal article" date="2019" name="Int. J. Syst. Evol. Microbiol.">
        <title>The Global Catalogue of Microorganisms (GCM) 10K type strain sequencing project: providing services to taxonomists for standard genome sequencing and annotation.</title>
        <authorList>
            <consortium name="The Broad Institute Genomics Platform"/>
            <consortium name="The Broad Institute Genome Sequencing Center for Infectious Disease"/>
            <person name="Wu L."/>
            <person name="Ma J."/>
        </authorList>
    </citation>
    <scope>NUCLEOTIDE SEQUENCE [LARGE SCALE GENOMIC DNA]</scope>
    <source>
        <strain evidence="3">JCM 17979</strain>
    </source>
</reference>
<dbReference type="SUPFAM" id="SSF52210">
    <property type="entry name" value="Succinyl-CoA synthetase domains"/>
    <property type="match status" value="2"/>
</dbReference>
<comment type="caution">
    <text evidence="2">The sequence shown here is derived from an EMBL/GenBank/DDBJ whole genome shotgun (WGS) entry which is preliminary data.</text>
</comment>
<proteinExistence type="predicted"/>
<dbReference type="PANTHER" id="PTHR11117">
    <property type="entry name" value="SUCCINYL-COA LIGASE SUBUNIT ALPHA"/>
    <property type="match status" value="1"/>
</dbReference>
<evidence type="ECO:0000313" key="3">
    <source>
        <dbReference type="Proteomes" id="UP001500928"/>
    </source>
</evidence>
<sequence>MTPSTSAAVLLFPDTYLDSVVQLSGTRAMREVPGVDWAAVAMATEANLATLRDEGFDPADWDGAGPGDLFLAVRADTDAARDAAQEAGRAAAFAPRTAAGGAGLAEPDPRSLAEAVGRQATSNVAVISVPGDYAALETHQALGAGLDVLLFSDNVSLDDEVELKTRAAALGRLVMGPGAGTAMLGHTCLGFANVVAPVAQRTGAVGVVAAAGTGAQEVASLLDRHGVGVTQVIGLGGRDLSARVRGLMGRLAVRTLAADPATDAILLVSKPPDPDVARAVVAEAGDTPLVAALIGMDESLGAPVTVVQAPTLEAGALATLGVLGRPAPDPAAGLRAQVEEAIAAIGPERTLVRGLYSGGTLCYESLVVLDRVLGPVWSNTPLDHDLAVPAPPGSHVCLDLGEEEYTQGRPHPMIDPEARLEHLREQGRDPDVAAIVLDVVLGYGAHPDPAAALAGECARITTGGGPRVVVYVLGTEGDPQDLEAQRRAFRDAGCVVTGTAARAALAAAAIARREPGIVELTALPAQAAERAR</sequence>
<dbReference type="Gene3D" id="3.40.50.720">
    <property type="entry name" value="NAD(P)-binding Rossmann-like Domain"/>
    <property type="match status" value="1"/>
</dbReference>
<dbReference type="PANTHER" id="PTHR11117:SF24">
    <property type="entry name" value="PROTEIN FDRA"/>
    <property type="match status" value="1"/>
</dbReference>
<dbReference type="Proteomes" id="UP001500928">
    <property type="component" value="Unassembled WGS sequence"/>
</dbReference>
<feature type="domain" description="ATP-citrate synthase/succinyl-CoA ligase C-terminal" evidence="1">
    <location>
        <begin position="355"/>
        <end position="509"/>
    </location>
</feature>
<dbReference type="InterPro" id="IPR016102">
    <property type="entry name" value="Succinyl-CoA_synth-like"/>
</dbReference>
<protein>
    <submittedName>
        <fullName evidence="2">Acyl-CoA synthetase FdrA</fullName>
    </submittedName>
</protein>
<accession>A0ABP9A702</accession>
<evidence type="ECO:0000259" key="1">
    <source>
        <dbReference type="Pfam" id="PF00549"/>
    </source>
</evidence>
<dbReference type="Gene3D" id="3.40.50.261">
    <property type="entry name" value="Succinyl-CoA synthetase domains"/>
    <property type="match status" value="2"/>
</dbReference>
<organism evidence="2 3">
    <name type="scientific">Actinomycetospora chlora</name>
    <dbReference type="NCBI Taxonomy" id="663608"/>
    <lineage>
        <taxon>Bacteria</taxon>
        <taxon>Bacillati</taxon>
        <taxon>Actinomycetota</taxon>
        <taxon>Actinomycetes</taxon>
        <taxon>Pseudonocardiales</taxon>
        <taxon>Pseudonocardiaceae</taxon>
        <taxon>Actinomycetospora</taxon>
    </lineage>
</organism>
<keyword evidence="3" id="KW-1185">Reference proteome</keyword>
<dbReference type="RefSeq" id="WP_345410802.1">
    <property type="nucleotide sequence ID" value="NZ_BAABHO010000003.1"/>
</dbReference>